<dbReference type="EMBL" id="JADCNM010000006">
    <property type="protein sequence ID" value="KAG0477796.1"/>
    <property type="molecule type" value="Genomic_DNA"/>
</dbReference>
<name>A0A835QVB2_VANPL</name>
<evidence type="ECO:0000313" key="3">
    <source>
        <dbReference type="Proteomes" id="UP000639772"/>
    </source>
</evidence>
<dbReference type="AlphaFoldDB" id="A0A835QVB2"/>
<dbReference type="Proteomes" id="UP000639772">
    <property type="component" value="Chromosome 6"/>
</dbReference>
<gene>
    <name evidence="2" type="ORF">HPP92_012515</name>
</gene>
<feature type="compositionally biased region" description="Basic residues" evidence="1">
    <location>
        <begin position="1"/>
        <end position="10"/>
    </location>
</feature>
<evidence type="ECO:0000256" key="1">
    <source>
        <dbReference type="SAM" id="MobiDB-lite"/>
    </source>
</evidence>
<protein>
    <submittedName>
        <fullName evidence="2">Uncharacterized protein</fullName>
    </submittedName>
</protein>
<organism evidence="2 3">
    <name type="scientific">Vanilla planifolia</name>
    <name type="common">Vanilla</name>
    <dbReference type="NCBI Taxonomy" id="51239"/>
    <lineage>
        <taxon>Eukaryota</taxon>
        <taxon>Viridiplantae</taxon>
        <taxon>Streptophyta</taxon>
        <taxon>Embryophyta</taxon>
        <taxon>Tracheophyta</taxon>
        <taxon>Spermatophyta</taxon>
        <taxon>Magnoliopsida</taxon>
        <taxon>Liliopsida</taxon>
        <taxon>Asparagales</taxon>
        <taxon>Orchidaceae</taxon>
        <taxon>Vanilloideae</taxon>
        <taxon>Vanilleae</taxon>
        <taxon>Vanilla</taxon>
    </lineage>
</organism>
<proteinExistence type="predicted"/>
<feature type="region of interest" description="Disordered" evidence="1">
    <location>
        <begin position="1"/>
        <end position="60"/>
    </location>
</feature>
<comment type="caution">
    <text evidence="2">The sequence shown here is derived from an EMBL/GenBank/DDBJ whole genome shotgun (WGS) entry which is preliminary data.</text>
</comment>
<evidence type="ECO:0000313" key="2">
    <source>
        <dbReference type="EMBL" id="KAG0477796.1"/>
    </source>
</evidence>
<feature type="compositionally biased region" description="Basic and acidic residues" evidence="1">
    <location>
        <begin position="47"/>
        <end position="60"/>
    </location>
</feature>
<sequence length="101" mass="10927">MKQNRRKPIRKAIEGKRKLKEEGGGGREAATGGMKPGPKPFSFKLGSMEEREKGGLEPDNIPLKEKASTFAESATAAPVFLSLETRMLSGGRVAAFPLGRR</sequence>
<feature type="compositionally biased region" description="Basic and acidic residues" evidence="1">
    <location>
        <begin position="11"/>
        <end position="25"/>
    </location>
</feature>
<reference evidence="2 3" key="1">
    <citation type="journal article" date="2020" name="Nat. Food">
        <title>A phased Vanilla planifolia genome enables genetic improvement of flavour and production.</title>
        <authorList>
            <person name="Hasing T."/>
            <person name="Tang H."/>
            <person name="Brym M."/>
            <person name="Khazi F."/>
            <person name="Huang T."/>
            <person name="Chambers A.H."/>
        </authorList>
    </citation>
    <scope>NUCLEOTIDE SEQUENCE [LARGE SCALE GENOMIC DNA]</scope>
    <source>
        <tissue evidence="2">Leaf</tissue>
    </source>
</reference>
<accession>A0A835QVB2</accession>